<organism evidence="2 3">
    <name type="scientific">Streptomyces kaniharaensis</name>
    <dbReference type="NCBI Taxonomy" id="212423"/>
    <lineage>
        <taxon>Bacteria</taxon>
        <taxon>Bacillati</taxon>
        <taxon>Actinomycetota</taxon>
        <taxon>Actinomycetes</taxon>
        <taxon>Kitasatosporales</taxon>
        <taxon>Streptomycetaceae</taxon>
        <taxon>Streptomyces</taxon>
    </lineage>
</organism>
<dbReference type="EMBL" id="WBOF01000001">
    <property type="protein sequence ID" value="MQS13463.1"/>
    <property type="molecule type" value="Genomic_DNA"/>
</dbReference>
<accession>A0A6N7KV43</accession>
<evidence type="ECO:0000313" key="3">
    <source>
        <dbReference type="Proteomes" id="UP000450000"/>
    </source>
</evidence>
<protein>
    <submittedName>
        <fullName evidence="2">Uncharacterized protein</fullName>
    </submittedName>
</protein>
<name>A0A6N7KV43_9ACTN</name>
<proteinExistence type="predicted"/>
<sequence>MATNESFLTGFQVNRPLLTGGAVLTGIGALLGAAGATMVCAALATAGRSWVRSLDTPPTVLAHRAMHQAKVASTAGLDAWRAEHSSPN</sequence>
<dbReference type="OrthoDB" id="3854892at2"/>
<evidence type="ECO:0000256" key="1">
    <source>
        <dbReference type="SAM" id="Phobius"/>
    </source>
</evidence>
<dbReference type="AlphaFoldDB" id="A0A6N7KV43"/>
<keyword evidence="3" id="KW-1185">Reference proteome</keyword>
<gene>
    <name evidence="2" type="ORF">F7Q99_14595</name>
</gene>
<feature type="transmembrane region" description="Helical" evidence="1">
    <location>
        <begin position="20"/>
        <end position="44"/>
    </location>
</feature>
<dbReference type="Proteomes" id="UP000450000">
    <property type="component" value="Unassembled WGS sequence"/>
</dbReference>
<keyword evidence="1" id="KW-0472">Membrane</keyword>
<reference evidence="2 3" key="1">
    <citation type="submission" date="2019-09" db="EMBL/GenBank/DDBJ databases">
        <title>Genome Sequences of Streptomyces kaniharaensis ATCC 21070.</title>
        <authorList>
            <person name="Zhu W."/>
            <person name="De Crecy-Lagard V."/>
            <person name="Richards N.G."/>
        </authorList>
    </citation>
    <scope>NUCLEOTIDE SEQUENCE [LARGE SCALE GENOMIC DNA]</scope>
    <source>
        <strain evidence="2 3">SF-557</strain>
    </source>
</reference>
<evidence type="ECO:0000313" key="2">
    <source>
        <dbReference type="EMBL" id="MQS13463.1"/>
    </source>
</evidence>
<comment type="caution">
    <text evidence="2">The sequence shown here is derived from an EMBL/GenBank/DDBJ whole genome shotgun (WGS) entry which is preliminary data.</text>
</comment>
<dbReference type="RefSeq" id="WP_153461761.1">
    <property type="nucleotide sequence ID" value="NZ_WBOF01000001.1"/>
</dbReference>
<keyword evidence="1" id="KW-0812">Transmembrane</keyword>
<keyword evidence="1" id="KW-1133">Transmembrane helix</keyword>